<reference evidence="1 2" key="1">
    <citation type="submission" date="2020-06" db="EMBL/GenBank/DDBJ databases">
        <authorList>
            <person name="Li R."/>
            <person name="Bekaert M."/>
        </authorList>
    </citation>
    <scope>NUCLEOTIDE SEQUENCE [LARGE SCALE GENOMIC DNA]</scope>
    <source>
        <strain evidence="2">wild</strain>
    </source>
</reference>
<name>A0A6J8F460_MYTCO</name>
<evidence type="ECO:0000313" key="2">
    <source>
        <dbReference type="Proteomes" id="UP000507470"/>
    </source>
</evidence>
<dbReference type="OrthoDB" id="115435at2759"/>
<dbReference type="AlphaFoldDB" id="A0A6J8F460"/>
<proteinExistence type="predicted"/>
<evidence type="ECO:0008006" key="3">
    <source>
        <dbReference type="Google" id="ProtNLM"/>
    </source>
</evidence>
<gene>
    <name evidence="1" type="ORF">MCOR_58185</name>
</gene>
<protein>
    <recommendedName>
        <fullName evidence="3">Integrase zinc-binding domain-containing protein</fullName>
    </recommendedName>
</protein>
<evidence type="ECO:0000313" key="1">
    <source>
        <dbReference type="EMBL" id="CAC5426486.1"/>
    </source>
</evidence>
<keyword evidence="2" id="KW-1185">Reference proteome</keyword>
<sequence length="303" mass="34981">MYTVVNSVPRKNVMLQAQNEYDADTEDIDQQYIHVSKKRKPRKTIQLYPRKKYNVVKESEPLDKLTDFDSKHTQMSISDQLNQFDKIYQQITHSTNLQKSDQIFDQSTDSATSQGDATFLNQSTESSQNEEPDKIVNQSTASDKIQDSNIVFEQSTDVNETQVIYSSENETPNNSSENRDYVSGVDSDSNVNILTSIDIFREKGFSVDSTYELQRNDANCRPLIQYLERNKLPKLQREARRLLLLIPNFHLINGILFHTRNRKSVRSKTMNNFQLVPEISLKTIIELHHDSTLGEHCGIQNKI</sequence>
<accession>A0A6J8F460</accession>
<organism evidence="1 2">
    <name type="scientific">Mytilus coruscus</name>
    <name type="common">Sea mussel</name>
    <dbReference type="NCBI Taxonomy" id="42192"/>
    <lineage>
        <taxon>Eukaryota</taxon>
        <taxon>Metazoa</taxon>
        <taxon>Spiralia</taxon>
        <taxon>Lophotrochozoa</taxon>
        <taxon>Mollusca</taxon>
        <taxon>Bivalvia</taxon>
        <taxon>Autobranchia</taxon>
        <taxon>Pteriomorphia</taxon>
        <taxon>Mytilida</taxon>
        <taxon>Mytiloidea</taxon>
        <taxon>Mytilidae</taxon>
        <taxon>Mytilinae</taxon>
        <taxon>Mytilus</taxon>
    </lineage>
</organism>
<dbReference type="Proteomes" id="UP000507470">
    <property type="component" value="Unassembled WGS sequence"/>
</dbReference>
<dbReference type="EMBL" id="CACVKT020010430">
    <property type="protein sequence ID" value="CAC5426486.1"/>
    <property type="molecule type" value="Genomic_DNA"/>
</dbReference>